<evidence type="ECO:0000313" key="3">
    <source>
        <dbReference type="Proteomes" id="UP001278500"/>
    </source>
</evidence>
<dbReference type="EMBL" id="JAUEPP010000010">
    <property type="protein sequence ID" value="KAK3334503.1"/>
    <property type="molecule type" value="Genomic_DNA"/>
</dbReference>
<feature type="transmembrane region" description="Helical" evidence="1">
    <location>
        <begin position="51"/>
        <end position="73"/>
    </location>
</feature>
<dbReference type="GeneID" id="87868513"/>
<keyword evidence="1" id="KW-1133">Transmembrane helix</keyword>
<comment type="caution">
    <text evidence="2">The sequence shown here is derived from an EMBL/GenBank/DDBJ whole genome shotgun (WGS) entry which is preliminary data.</text>
</comment>
<keyword evidence="1" id="KW-0812">Transmembrane</keyword>
<sequence length="88" mass="9768">MKSLLLVYEVPEGLLKSLKSLIFLSFLIVFLILIGPLILSEEKKKSQGDITCLFGLIVLFHGLMGTLLASILITKNRRAFTPSIHLQA</sequence>
<protein>
    <submittedName>
        <fullName evidence="2">Uncharacterized protein</fullName>
    </submittedName>
</protein>
<dbReference type="RefSeq" id="XP_062676669.1">
    <property type="nucleotide sequence ID" value="XM_062831359.1"/>
</dbReference>
<dbReference type="AlphaFoldDB" id="A0AAE0MJZ8"/>
<proteinExistence type="predicted"/>
<keyword evidence="3" id="KW-1185">Reference proteome</keyword>
<evidence type="ECO:0000313" key="2">
    <source>
        <dbReference type="EMBL" id="KAK3334503.1"/>
    </source>
</evidence>
<reference evidence="2" key="2">
    <citation type="submission" date="2023-06" db="EMBL/GenBank/DDBJ databases">
        <authorList>
            <consortium name="Lawrence Berkeley National Laboratory"/>
            <person name="Haridas S."/>
            <person name="Hensen N."/>
            <person name="Bonometti L."/>
            <person name="Westerberg I."/>
            <person name="Brannstrom I.O."/>
            <person name="Guillou S."/>
            <person name="Cros-Aarteil S."/>
            <person name="Calhoun S."/>
            <person name="Kuo A."/>
            <person name="Mondo S."/>
            <person name="Pangilinan J."/>
            <person name="Riley R."/>
            <person name="Labutti K."/>
            <person name="Andreopoulos B."/>
            <person name="Lipzen A."/>
            <person name="Chen C."/>
            <person name="Yanf M."/>
            <person name="Daum C."/>
            <person name="Ng V."/>
            <person name="Clum A."/>
            <person name="Steindorff A."/>
            <person name="Ohm R."/>
            <person name="Martin F."/>
            <person name="Silar P."/>
            <person name="Natvig D."/>
            <person name="Lalanne C."/>
            <person name="Gautier V."/>
            <person name="Ament-Velasquez S.L."/>
            <person name="Kruys A."/>
            <person name="Hutchinson M.I."/>
            <person name="Powell A.J."/>
            <person name="Barry K."/>
            <person name="Miller A.N."/>
            <person name="Grigoriev I.V."/>
            <person name="Debuchy R."/>
            <person name="Gladieux P."/>
            <person name="Thoren M.H."/>
            <person name="Johannesson H."/>
        </authorList>
    </citation>
    <scope>NUCLEOTIDE SEQUENCE</scope>
    <source>
        <strain evidence="2">CBS 560.94</strain>
    </source>
</reference>
<organism evidence="2 3">
    <name type="scientific">Neurospora tetraspora</name>
    <dbReference type="NCBI Taxonomy" id="94610"/>
    <lineage>
        <taxon>Eukaryota</taxon>
        <taxon>Fungi</taxon>
        <taxon>Dikarya</taxon>
        <taxon>Ascomycota</taxon>
        <taxon>Pezizomycotina</taxon>
        <taxon>Sordariomycetes</taxon>
        <taxon>Sordariomycetidae</taxon>
        <taxon>Sordariales</taxon>
        <taxon>Sordariaceae</taxon>
        <taxon>Neurospora</taxon>
    </lineage>
</organism>
<feature type="transmembrane region" description="Helical" evidence="1">
    <location>
        <begin position="20"/>
        <end position="39"/>
    </location>
</feature>
<reference evidence="2" key="1">
    <citation type="journal article" date="2023" name="Mol. Phylogenet. Evol.">
        <title>Genome-scale phylogeny and comparative genomics of the fungal order Sordariales.</title>
        <authorList>
            <person name="Hensen N."/>
            <person name="Bonometti L."/>
            <person name="Westerberg I."/>
            <person name="Brannstrom I.O."/>
            <person name="Guillou S."/>
            <person name="Cros-Aarteil S."/>
            <person name="Calhoun S."/>
            <person name="Haridas S."/>
            <person name="Kuo A."/>
            <person name="Mondo S."/>
            <person name="Pangilinan J."/>
            <person name="Riley R."/>
            <person name="LaButti K."/>
            <person name="Andreopoulos B."/>
            <person name="Lipzen A."/>
            <person name="Chen C."/>
            <person name="Yan M."/>
            <person name="Daum C."/>
            <person name="Ng V."/>
            <person name="Clum A."/>
            <person name="Steindorff A."/>
            <person name="Ohm R.A."/>
            <person name="Martin F."/>
            <person name="Silar P."/>
            <person name="Natvig D.O."/>
            <person name="Lalanne C."/>
            <person name="Gautier V."/>
            <person name="Ament-Velasquez S.L."/>
            <person name="Kruys A."/>
            <person name="Hutchinson M.I."/>
            <person name="Powell A.J."/>
            <person name="Barry K."/>
            <person name="Miller A.N."/>
            <person name="Grigoriev I.V."/>
            <person name="Debuchy R."/>
            <person name="Gladieux P."/>
            <person name="Hiltunen Thoren M."/>
            <person name="Johannesson H."/>
        </authorList>
    </citation>
    <scope>NUCLEOTIDE SEQUENCE</scope>
    <source>
        <strain evidence="2">CBS 560.94</strain>
    </source>
</reference>
<name>A0AAE0MJZ8_9PEZI</name>
<gene>
    <name evidence="2" type="ORF">B0H65DRAFT_74690</name>
</gene>
<evidence type="ECO:0000256" key="1">
    <source>
        <dbReference type="SAM" id="Phobius"/>
    </source>
</evidence>
<accession>A0AAE0MJZ8</accession>
<dbReference type="Proteomes" id="UP001278500">
    <property type="component" value="Unassembled WGS sequence"/>
</dbReference>
<keyword evidence="1" id="KW-0472">Membrane</keyword>